<dbReference type="InterPro" id="IPR050366">
    <property type="entry name" value="BP-dependent_transpt_permease"/>
</dbReference>
<evidence type="ECO:0000256" key="2">
    <source>
        <dbReference type="ARBA" id="ARBA00022448"/>
    </source>
</evidence>
<keyword evidence="5 12" id="KW-0812">Transmembrane</keyword>
<evidence type="ECO:0000256" key="7">
    <source>
        <dbReference type="ARBA" id="ARBA00022927"/>
    </source>
</evidence>
<dbReference type="InterPro" id="IPR025966">
    <property type="entry name" value="OppC_N"/>
</dbReference>
<feature type="region of interest" description="Disordered" evidence="13">
    <location>
        <begin position="1"/>
        <end position="27"/>
    </location>
</feature>
<evidence type="ECO:0000256" key="1">
    <source>
        <dbReference type="ARBA" id="ARBA00004429"/>
    </source>
</evidence>
<dbReference type="Pfam" id="PF12911">
    <property type="entry name" value="OppC_N"/>
    <property type="match status" value="1"/>
</dbReference>
<dbReference type="PROSITE" id="PS50928">
    <property type="entry name" value="ABC_TM1"/>
    <property type="match status" value="1"/>
</dbReference>
<keyword evidence="7" id="KW-0653">Protein transport</keyword>
<dbReference type="InterPro" id="IPR000515">
    <property type="entry name" value="MetI-like"/>
</dbReference>
<evidence type="ECO:0000313" key="15">
    <source>
        <dbReference type="EMBL" id="GGE64322.1"/>
    </source>
</evidence>
<feature type="domain" description="ABC transmembrane type-1" evidence="14">
    <location>
        <begin position="110"/>
        <end position="299"/>
    </location>
</feature>
<keyword evidence="2 12" id="KW-0813">Transport</keyword>
<evidence type="ECO:0000256" key="13">
    <source>
        <dbReference type="SAM" id="MobiDB-lite"/>
    </source>
</evidence>
<dbReference type="AlphaFoldDB" id="A0A917ENG7"/>
<evidence type="ECO:0000256" key="11">
    <source>
        <dbReference type="ARBA" id="ARBA00072251"/>
    </source>
</evidence>
<keyword evidence="16" id="KW-1185">Reference proteome</keyword>
<feature type="transmembrane region" description="Helical" evidence="12">
    <location>
        <begin position="110"/>
        <end position="134"/>
    </location>
</feature>
<keyword evidence="6" id="KW-0571">Peptide transport</keyword>
<reference evidence="15" key="2">
    <citation type="submission" date="2020-09" db="EMBL/GenBank/DDBJ databases">
        <authorList>
            <person name="Sun Q."/>
            <person name="Zhou Y."/>
        </authorList>
    </citation>
    <scope>NUCLEOTIDE SEQUENCE</scope>
    <source>
        <strain evidence="15">CGMCC 1.15388</strain>
    </source>
</reference>
<evidence type="ECO:0000256" key="5">
    <source>
        <dbReference type="ARBA" id="ARBA00022692"/>
    </source>
</evidence>
<sequence length="314" mass="34113">MAINPLNAAQHTQAANETGGGEPSGEIRPMGKKRLILKRFMRRKPAVFGVFLLVLLGAFALFGHHLTPWHYQEQDFVNLGAGPSSEHWLGTNSAGVDMVALLAQATRTSLMIGLIVGILTPVISLVMGCAMAYFGGWVERLGMWTLEALIMFPQIVLIGIVMTGRDGGPVTLAFIMVMFGWMASARLIRGMALSYVNRDFIKASRFMGVHPLKIVWRHLAPNLSSIAIINATTAIWGAILAEISLSYLGIGVTVPETSLGLLIEQSRTYVFSQPWMFWAPVAVFGFIVISLMLINDGLRDALDPESKAGGKATT</sequence>
<feature type="transmembrane region" description="Helical" evidence="12">
    <location>
        <begin position="275"/>
        <end position="294"/>
    </location>
</feature>
<evidence type="ECO:0000256" key="8">
    <source>
        <dbReference type="ARBA" id="ARBA00022989"/>
    </source>
</evidence>
<keyword evidence="9 12" id="KW-0472">Membrane</keyword>
<dbReference type="EMBL" id="BMIS01000003">
    <property type="protein sequence ID" value="GGE64322.1"/>
    <property type="molecule type" value="Genomic_DNA"/>
</dbReference>
<dbReference type="GO" id="GO:0055085">
    <property type="term" value="P:transmembrane transport"/>
    <property type="evidence" value="ECO:0007669"/>
    <property type="project" value="InterPro"/>
</dbReference>
<proteinExistence type="inferred from homology"/>
<evidence type="ECO:0000313" key="16">
    <source>
        <dbReference type="Proteomes" id="UP000633136"/>
    </source>
</evidence>
<dbReference type="InterPro" id="IPR035906">
    <property type="entry name" value="MetI-like_sf"/>
</dbReference>
<dbReference type="GO" id="GO:0015833">
    <property type="term" value="P:peptide transport"/>
    <property type="evidence" value="ECO:0007669"/>
    <property type="project" value="UniProtKB-KW"/>
</dbReference>
<comment type="similarity">
    <text evidence="10">Belongs to the binding-protein-dependent transport system permease family. OppBC subfamily.</text>
</comment>
<dbReference type="Pfam" id="PF00528">
    <property type="entry name" value="BPD_transp_1"/>
    <property type="match status" value="1"/>
</dbReference>
<name>A0A917ENG7_9MICC</name>
<feature type="transmembrane region" description="Helical" evidence="12">
    <location>
        <begin position="141"/>
        <end position="162"/>
    </location>
</feature>
<reference evidence="15" key="1">
    <citation type="journal article" date="2014" name="Int. J. Syst. Evol. Microbiol.">
        <title>Complete genome sequence of Corynebacterium casei LMG S-19264T (=DSM 44701T), isolated from a smear-ripened cheese.</title>
        <authorList>
            <consortium name="US DOE Joint Genome Institute (JGI-PGF)"/>
            <person name="Walter F."/>
            <person name="Albersmeier A."/>
            <person name="Kalinowski J."/>
            <person name="Ruckert C."/>
        </authorList>
    </citation>
    <scope>NUCLEOTIDE SEQUENCE</scope>
    <source>
        <strain evidence="15">CGMCC 1.15388</strain>
    </source>
</reference>
<evidence type="ECO:0000256" key="10">
    <source>
        <dbReference type="ARBA" id="ARBA00024202"/>
    </source>
</evidence>
<dbReference type="Proteomes" id="UP000633136">
    <property type="component" value="Unassembled WGS sequence"/>
</dbReference>
<dbReference type="GO" id="GO:0005886">
    <property type="term" value="C:plasma membrane"/>
    <property type="evidence" value="ECO:0007669"/>
    <property type="project" value="UniProtKB-SubCell"/>
</dbReference>
<dbReference type="PANTHER" id="PTHR43386">
    <property type="entry name" value="OLIGOPEPTIDE TRANSPORT SYSTEM PERMEASE PROTEIN APPC"/>
    <property type="match status" value="1"/>
</dbReference>
<accession>A0A917ENG7</accession>
<feature type="transmembrane region" description="Helical" evidence="12">
    <location>
        <begin position="46"/>
        <end position="66"/>
    </location>
</feature>
<keyword evidence="3" id="KW-1003">Cell membrane</keyword>
<feature type="transmembrane region" description="Helical" evidence="12">
    <location>
        <begin position="168"/>
        <end position="188"/>
    </location>
</feature>
<evidence type="ECO:0000256" key="9">
    <source>
        <dbReference type="ARBA" id="ARBA00023136"/>
    </source>
</evidence>
<organism evidence="15 16">
    <name type="scientific">Nesterenkonia cremea</name>
    <dbReference type="NCBI Taxonomy" id="1882340"/>
    <lineage>
        <taxon>Bacteria</taxon>
        <taxon>Bacillati</taxon>
        <taxon>Actinomycetota</taxon>
        <taxon>Actinomycetes</taxon>
        <taxon>Micrococcales</taxon>
        <taxon>Micrococcaceae</taxon>
        <taxon>Nesterenkonia</taxon>
    </lineage>
</organism>
<keyword evidence="8 12" id="KW-1133">Transmembrane helix</keyword>
<evidence type="ECO:0000256" key="6">
    <source>
        <dbReference type="ARBA" id="ARBA00022856"/>
    </source>
</evidence>
<dbReference type="RefSeq" id="WP_188683188.1">
    <property type="nucleotide sequence ID" value="NZ_BMIS01000003.1"/>
</dbReference>
<evidence type="ECO:0000259" key="14">
    <source>
        <dbReference type="PROSITE" id="PS50928"/>
    </source>
</evidence>
<feature type="compositionally biased region" description="Polar residues" evidence="13">
    <location>
        <begin position="7"/>
        <end position="16"/>
    </location>
</feature>
<dbReference type="CDD" id="cd06261">
    <property type="entry name" value="TM_PBP2"/>
    <property type="match status" value="1"/>
</dbReference>
<evidence type="ECO:0000256" key="4">
    <source>
        <dbReference type="ARBA" id="ARBA00022519"/>
    </source>
</evidence>
<keyword evidence="4" id="KW-0997">Cell inner membrane</keyword>
<comment type="subcellular location">
    <subcellularLocation>
        <location evidence="1">Cell inner membrane</location>
        <topology evidence="1">Multi-pass membrane protein</topology>
    </subcellularLocation>
    <subcellularLocation>
        <location evidence="12">Cell membrane</location>
        <topology evidence="12">Multi-pass membrane protein</topology>
    </subcellularLocation>
</comment>
<evidence type="ECO:0000256" key="12">
    <source>
        <dbReference type="RuleBase" id="RU363032"/>
    </source>
</evidence>
<dbReference type="Gene3D" id="1.10.3720.10">
    <property type="entry name" value="MetI-like"/>
    <property type="match status" value="1"/>
</dbReference>
<dbReference type="PANTHER" id="PTHR43386:SF2">
    <property type="entry name" value="OLIGOPEPTIDE TRANSPORT SYSTEM PERMEASE PROTEIN OPPC"/>
    <property type="match status" value="1"/>
</dbReference>
<comment type="caution">
    <text evidence="15">The sequence shown here is derived from an EMBL/GenBank/DDBJ whole genome shotgun (WGS) entry which is preliminary data.</text>
</comment>
<evidence type="ECO:0000256" key="3">
    <source>
        <dbReference type="ARBA" id="ARBA00022475"/>
    </source>
</evidence>
<dbReference type="SUPFAM" id="SSF161098">
    <property type="entry name" value="MetI-like"/>
    <property type="match status" value="1"/>
</dbReference>
<protein>
    <recommendedName>
        <fullName evidence="11">Oligopeptide transport system permease protein OppC</fullName>
    </recommendedName>
</protein>
<dbReference type="GO" id="GO:0015031">
    <property type="term" value="P:protein transport"/>
    <property type="evidence" value="ECO:0007669"/>
    <property type="project" value="UniProtKB-KW"/>
</dbReference>
<gene>
    <name evidence="15" type="primary">oppC</name>
    <name evidence="15" type="ORF">GCM10011401_09300</name>
</gene>